<feature type="domain" description="AraC effector-binding" evidence="1">
    <location>
        <begin position="2"/>
        <end position="158"/>
    </location>
</feature>
<sequence length="158" mass="18230">MQKPEILLLDDIQLVGREYRTTLDNDQYFQDIPRFYNDFGANEHYLHIPNRAKPDLAYGVACHFADDESFSFLIGEEVSSVDPEPVEGLVPFVVPGGKYAMFKVGPLDEAQDVRRYIYGTWLPHSHYERREGPDFEVTDVCHNYFSSGVHVIIYIPLQ</sequence>
<dbReference type="Pfam" id="PF14526">
    <property type="entry name" value="Cass2"/>
    <property type="match status" value="1"/>
</dbReference>
<dbReference type="PANTHER" id="PTHR36444">
    <property type="entry name" value="TRANSCRIPTIONAL REGULATOR PROTEIN YOBU-RELATED"/>
    <property type="match status" value="1"/>
</dbReference>
<evidence type="ECO:0000313" key="2">
    <source>
        <dbReference type="EMBL" id="BBH86591.1"/>
    </source>
</evidence>
<protein>
    <recommendedName>
        <fullName evidence="1">AraC effector-binding domain-containing protein</fullName>
    </recommendedName>
</protein>
<organism evidence="2">
    <name type="scientific">Thermosporothrix sp. COM3</name>
    <dbReference type="NCBI Taxonomy" id="2490863"/>
    <lineage>
        <taxon>Bacteria</taxon>
        <taxon>Bacillati</taxon>
        <taxon>Chloroflexota</taxon>
        <taxon>Ktedonobacteria</taxon>
        <taxon>Ktedonobacterales</taxon>
        <taxon>Thermosporotrichaceae</taxon>
        <taxon>Thermosporothrix</taxon>
    </lineage>
</organism>
<gene>
    <name evidence="2" type="ORF">KTC_13420</name>
</gene>
<dbReference type="PANTHER" id="PTHR36444:SF2">
    <property type="entry name" value="TRANSCRIPTIONAL REGULATOR PROTEIN YOBU-RELATED"/>
    <property type="match status" value="1"/>
</dbReference>
<proteinExistence type="predicted"/>
<name>A0A455SGY8_9CHLR</name>
<dbReference type="InterPro" id="IPR010499">
    <property type="entry name" value="AraC_E-bd"/>
</dbReference>
<dbReference type="SUPFAM" id="SSF55136">
    <property type="entry name" value="Probable bacterial effector-binding domain"/>
    <property type="match status" value="1"/>
</dbReference>
<dbReference type="InterPro" id="IPR029441">
    <property type="entry name" value="Cass2"/>
</dbReference>
<dbReference type="InterPro" id="IPR011256">
    <property type="entry name" value="Reg_factor_effector_dom_sf"/>
</dbReference>
<dbReference type="InterPro" id="IPR053182">
    <property type="entry name" value="YobU-like_regulator"/>
</dbReference>
<dbReference type="EMBL" id="AP019376">
    <property type="protein sequence ID" value="BBH86591.1"/>
    <property type="molecule type" value="Genomic_DNA"/>
</dbReference>
<dbReference type="Gene3D" id="3.20.80.10">
    <property type="entry name" value="Regulatory factor, effector binding domain"/>
    <property type="match status" value="1"/>
</dbReference>
<evidence type="ECO:0000259" key="1">
    <source>
        <dbReference type="SMART" id="SM00871"/>
    </source>
</evidence>
<dbReference type="AlphaFoldDB" id="A0A455SGY8"/>
<reference evidence="2" key="1">
    <citation type="submission" date="2018-12" db="EMBL/GenBank/DDBJ databases">
        <title>Novel natural products biosynthetic potential of the class Ktedonobacteria.</title>
        <authorList>
            <person name="Zheng Y."/>
            <person name="Saitou A."/>
            <person name="Wang C.M."/>
            <person name="Toyoda A."/>
            <person name="Minakuchi Y."/>
            <person name="Sekiguchi Y."/>
            <person name="Ueda K."/>
            <person name="Takano H."/>
            <person name="Sakai Y."/>
            <person name="Yokota A."/>
            <person name="Yabe S."/>
        </authorList>
    </citation>
    <scope>NUCLEOTIDE SEQUENCE</scope>
    <source>
        <strain evidence="2">COM3</strain>
    </source>
</reference>
<accession>A0A455SGY8</accession>
<dbReference type="SMART" id="SM00871">
    <property type="entry name" value="AraC_E_bind"/>
    <property type="match status" value="1"/>
</dbReference>